<feature type="chain" id="PRO_5021487009" description="EF-hand domain-containing protein" evidence="2">
    <location>
        <begin position="21"/>
        <end position="122"/>
    </location>
</feature>
<dbReference type="GO" id="GO:0005509">
    <property type="term" value="F:calcium ion binding"/>
    <property type="evidence" value="ECO:0007669"/>
    <property type="project" value="InterPro"/>
</dbReference>
<dbReference type="AlphaFoldDB" id="A0A508WU68"/>
<dbReference type="EMBL" id="CABFNB010000089">
    <property type="protein sequence ID" value="VTZ61080.1"/>
    <property type="molecule type" value="Genomic_DNA"/>
</dbReference>
<sequence>MKRSVLVTALALSQVTLVQVSTGAAQDQPGAMNQGQMSRLDRDGNGAVDRPEYQAFMTSAFTNMDRNKDGSLRSEEVAQVLDGKQFAATDADRDGKLSQTEFLNRVMADFQSADRSGDGSLQ</sequence>
<protein>
    <recommendedName>
        <fullName evidence="3">EF-hand domain-containing protein</fullName>
    </recommendedName>
</protein>
<feature type="compositionally biased region" description="Basic and acidic residues" evidence="1">
    <location>
        <begin position="39"/>
        <end position="48"/>
    </location>
</feature>
<reference evidence="4" key="1">
    <citation type="submission" date="2019-06" db="EMBL/GenBank/DDBJ databases">
        <authorList>
            <person name="Le Quere A."/>
            <person name="Colella S."/>
        </authorList>
    </citation>
    <scope>NUCLEOTIDE SEQUENCE</scope>
    <source>
        <strain evidence="4">EmedicaeMD41</strain>
    </source>
</reference>
<dbReference type="RefSeq" id="WP_018011911.1">
    <property type="nucleotide sequence ID" value="NZ_CABFNB010000089.1"/>
</dbReference>
<evidence type="ECO:0000256" key="2">
    <source>
        <dbReference type="SAM" id="SignalP"/>
    </source>
</evidence>
<organism evidence="4">
    <name type="scientific">Sinorhizobium medicae</name>
    <dbReference type="NCBI Taxonomy" id="110321"/>
    <lineage>
        <taxon>Bacteria</taxon>
        <taxon>Pseudomonadati</taxon>
        <taxon>Pseudomonadota</taxon>
        <taxon>Alphaproteobacteria</taxon>
        <taxon>Hyphomicrobiales</taxon>
        <taxon>Rhizobiaceae</taxon>
        <taxon>Sinorhizobium/Ensifer group</taxon>
        <taxon>Sinorhizobium</taxon>
    </lineage>
</organism>
<gene>
    <name evidence="4" type="ORF">EMEDMD4_240023</name>
</gene>
<dbReference type="InterPro" id="IPR011992">
    <property type="entry name" value="EF-hand-dom_pair"/>
</dbReference>
<dbReference type="Gene3D" id="1.10.238.10">
    <property type="entry name" value="EF-hand"/>
    <property type="match status" value="2"/>
</dbReference>
<dbReference type="SUPFAM" id="SSF47473">
    <property type="entry name" value="EF-hand"/>
    <property type="match status" value="1"/>
</dbReference>
<name>A0A508WU68_9HYPH</name>
<feature type="domain" description="EF-hand" evidence="3">
    <location>
        <begin position="37"/>
        <end position="63"/>
    </location>
</feature>
<feature type="signal peptide" evidence="2">
    <location>
        <begin position="1"/>
        <end position="20"/>
    </location>
</feature>
<dbReference type="PROSITE" id="PS50222">
    <property type="entry name" value="EF_HAND_2"/>
    <property type="match status" value="1"/>
</dbReference>
<dbReference type="Pfam" id="PF13202">
    <property type="entry name" value="EF-hand_5"/>
    <property type="match status" value="2"/>
</dbReference>
<dbReference type="PROSITE" id="PS00018">
    <property type="entry name" value="EF_HAND_1"/>
    <property type="match status" value="1"/>
</dbReference>
<dbReference type="Proteomes" id="UP000507954">
    <property type="component" value="Unassembled WGS sequence"/>
</dbReference>
<evidence type="ECO:0000256" key="1">
    <source>
        <dbReference type="SAM" id="MobiDB-lite"/>
    </source>
</evidence>
<dbReference type="InterPro" id="IPR018247">
    <property type="entry name" value="EF_Hand_1_Ca_BS"/>
</dbReference>
<evidence type="ECO:0000259" key="3">
    <source>
        <dbReference type="PROSITE" id="PS50222"/>
    </source>
</evidence>
<proteinExistence type="predicted"/>
<evidence type="ECO:0000313" key="4">
    <source>
        <dbReference type="EMBL" id="VTZ61080.1"/>
    </source>
</evidence>
<feature type="region of interest" description="Disordered" evidence="1">
    <location>
        <begin position="23"/>
        <end position="48"/>
    </location>
</feature>
<keyword evidence="2" id="KW-0732">Signal</keyword>
<dbReference type="InterPro" id="IPR002048">
    <property type="entry name" value="EF_hand_dom"/>
</dbReference>
<accession>A0A508WU68</accession>
<feature type="compositionally biased region" description="Polar residues" evidence="1">
    <location>
        <begin position="23"/>
        <end position="37"/>
    </location>
</feature>